<evidence type="ECO:0000313" key="5">
    <source>
        <dbReference type="Proteomes" id="UP001630127"/>
    </source>
</evidence>
<organism evidence="4 5">
    <name type="scientific">Cinchona calisaya</name>
    <dbReference type="NCBI Taxonomy" id="153742"/>
    <lineage>
        <taxon>Eukaryota</taxon>
        <taxon>Viridiplantae</taxon>
        <taxon>Streptophyta</taxon>
        <taxon>Embryophyta</taxon>
        <taxon>Tracheophyta</taxon>
        <taxon>Spermatophyta</taxon>
        <taxon>Magnoliopsida</taxon>
        <taxon>eudicotyledons</taxon>
        <taxon>Gunneridae</taxon>
        <taxon>Pentapetalae</taxon>
        <taxon>asterids</taxon>
        <taxon>lamiids</taxon>
        <taxon>Gentianales</taxon>
        <taxon>Rubiaceae</taxon>
        <taxon>Cinchonoideae</taxon>
        <taxon>Cinchoneae</taxon>
        <taxon>Cinchona</taxon>
    </lineage>
</organism>
<reference evidence="4 5" key="1">
    <citation type="submission" date="2024-11" db="EMBL/GenBank/DDBJ databases">
        <title>A near-complete genome assembly of Cinchona calisaya.</title>
        <authorList>
            <person name="Lian D.C."/>
            <person name="Zhao X.W."/>
            <person name="Wei L."/>
        </authorList>
    </citation>
    <scope>NUCLEOTIDE SEQUENCE [LARGE SCALE GENOMIC DNA]</scope>
    <source>
        <tissue evidence="4">Nenye</tissue>
    </source>
</reference>
<dbReference type="Pfam" id="PF02536">
    <property type="entry name" value="mTERF"/>
    <property type="match status" value="1"/>
</dbReference>
<evidence type="ECO:0000313" key="4">
    <source>
        <dbReference type="EMBL" id="KAL3508069.1"/>
    </source>
</evidence>
<comment type="similarity">
    <text evidence="1">Belongs to the mTERF family.</text>
</comment>
<dbReference type="PANTHER" id="PTHR13068">
    <property type="entry name" value="CGI-12 PROTEIN-RELATED"/>
    <property type="match status" value="1"/>
</dbReference>
<evidence type="ECO:0000256" key="2">
    <source>
        <dbReference type="ARBA" id="ARBA00022472"/>
    </source>
</evidence>
<comment type="caution">
    <text evidence="4">The sequence shown here is derived from an EMBL/GenBank/DDBJ whole genome shotgun (WGS) entry which is preliminary data.</text>
</comment>
<dbReference type="InterPro" id="IPR003690">
    <property type="entry name" value="MTERF"/>
</dbReference>
<dbReference type="Proteomes" id="UP001630127">
    <property type="component" value="Unassembled WGS sequence"/>
</dbReference>
<name>A0ABD2YN63_9GENT</name>
<keyword evidence="2" id="KW-0804">Transcription</keyword>
<keyword evidence="3" id="KW-0809">Transit peptide</keyword>
<keyword evidence="5" id="KW-1185">Reference proteome</keyword>
<dbReference type="AlphaFoldDB" id="A0ABD2YN63"/>
<dbReference type="FunFam" id="1.25.70.10:FF:000001">
    <property type="entry name" value="Mitochondrial transcription termination factor-like"/>
    <property type="match status" value="1"/>
</dbReference>
<dbReference type="EMBL" id="JBJUIK010000013">
    <property type="protein sequence ID" value="KAL3508069.1"/>
    <property type="molecule type" value="Genomic_DNA"/>
</dbReference>
<dbReference type="SMART" id="SM00733">
    <property type="entry name" value="Mterf"/>
    <property type="match status" value="6"/>
</dbReference>
<dbReference type="PANTHER" id="PTHR13068:SF166">
    <property type="entry name" value="TRANSCRIPTION TERMINATION FACTOR MTERF15, MITOCHONDRIAL-LIKE"/>
    <property type="match status" value="1"/>
</dbReference>
<proteinExistence type="inferred from homology"/>
<evidence type="ECO:0000256" key="3">
    <source>
        <dbReference type="ARBA" id="ARBA00022946"/>
    </source>
</evidence>
<dbReference type="GO" id="GO:0006353">
    <property type="term" value="P:DNA-templated transcription termination"/>
    <property type="evidence" value="ECO:0007669"/>
    <property type="project" value="UniProtKB-KW"/>
</dbReference>
<protein>
    <submittedName>
        <fullName evidence="4">Uncharacterized protein</fullName>
    </submittedName>
</protein>
<keyword evidence="2" id="KW-0806">Transcription termination</keyword>
<sequence length="387" mass="44433">MFNSVCSKTLHYARKCSVFSFSLAYKNLHFLDLHQPFSSSSIKNASNQKSVVVSYLMNSCGFSQERALSASKYVFFDTPKNADSVLVFLKKHEFSDDQISRLVKRRPPILLANPEKTLLPKIEFLKSIGVSRLDIPKIICKSPNILARSLKNHIIPAIDLLWDLLHSNEDIVFAINRFPELLVTNMETKVAPNLEILREVGVTKSGILYCLKHMPRLLVRSPDSLKEYVKRVEEIGFYPQTTMFLQAVKVMAATARLTWDRKMEVYKRCGWSEEEVLTAFRRQPHCMVASESKIMGVMDILVHKMGFHISDLAKTSVLILLSLNRTIIPRCSVYEVLHSKGLLTKNLSLTKCLVCPERLFIKNFVQRYEEEAPELLKLYQEKMQLSK</sequence>
<dbReference type="InterPro" id="IPR038538">
    <property type="entry name" value="MTERF_sf"/>
</dbReference>
<gene>
    <name evidence="4" type="ORF">ACH5RR_033451</name>
</gene>
<dbReference type="Gene3D" id="1.25.70.10">
    <property type="entry name" value="Transcription termination factor 3, mitochondrial"/>
    <property type="match status" value="1"/>
</dbReference>
<accession>A0ABD2YN63</accession>
<evidence type="ECO:0000256" key="1">
    <source>
        <dbReference type="ARBA" id="ARBA00007692"/>
    </source>
</evidence>
<keyword evidence="2" id="KW-0805">Transcription regulation</keyword>